<dbReference type="Pfam" id="PF17289">
    <property type="entry name" value="Terminase_6C"/>
    <property type="match status" value="1"/>
</dbReference>
<feature type="domain" description="Terminase large subunit gp17-like C-terminal" evidence="2">
    <location>
        <begin position="243"/>
        <end position="380"/>
    </location>
</feature>
<dbReference type="AlphaFoldDB" id="A0A4Y6PM64"/>
<dbReference type="InterPro" id="IPR035421">
    <property type="entry name" value="Terminase_6C"/>
</dbReference>
<gene>
    <name evidence="3" type="ORF">FIV42_00730</name>
</gene>
<dbReference type="InterPro" id="IPR027417">
    <property type="entry name" value="P-loop_NTPase"/>
</dbReference>
<keyword evidence="4" id="KW-1185">Reference proteome</keyword>
<evidence type="ECO:0000313" key="4">
    <source>
        <dbReference type="Proteomes" id="UP000315995"/>
    </source>
</evidence>
<reference evidence="3 4" key="1">
    <citation type="submission" date="2019-06" db="EMBL/GenBank/DDBJ databases">
        <title>Persicimonas caeni gen. nov., sp. nov., a predatory bacterium isolated from solar saltern.</title>
        <authorList>
            <person name="Wang S."/>
        </authorList>
    </citation>
    <scope>NUCLEOTIDE SEQUENCE [LARGE SCALE GENOMIC DNA]</scope>
    <source>
        <strain evidence="3 4">YN101</strain>
    </source>
</reference>
<dbReference type="OrthoDB" id="479677at2"/>
<evidence type="ECO:0000313" key="3">
    <source>
        <dbReference type="EMBL" id="QDG49309.1"/>
    </source>
</evidence>
<evidence type="ECO:0000259" key="2">
    <source>
        <dbReference type="Pfam" id="PF17289"/>
    </source>
</evidence>
<dbReference type="Pfam" id="PF03237">
    <property type="entry name" value="Terminase_6N"/>
    <property type="match status" value="1"/>
</dbReference>
<sequence length="413" mass="46345">MPEITIQIPELYDKQRRAIFTGTRYAWIEASTKAGKTFGCLVWLLVQALRCADGQNVWWVAPVGSQAQIAFDRLRKYLPRAIYRENLSEKSIAIKGAGKLWFKSADKPDSLYGEDVHAAVIDEASRVKEDAWTAVRSTLTATQGPIRIIGNVKGRSNWFYKGCRRAEQGAKGHAYAKLTAYDAVDAGIIPREEIEDAREALPEHVFRELYLAEPSDDGGNPFGMKAIDDCVAQLAPGPPVVWGWDLARSTDWTVGIALNSEGKVCEFHRFQKDWPATERAIVRLTDGVDALVDSTGVGDVLIQYLQRNGRNFEGYTFTPKSKQYLMEGLSTAIQGHKTSFPDNEIKAELDTFEYEYRRNGVKYSAPEGLHDDCVCSLALAWKHFDGLYRVKKNQPEPTTVGTLPNRGRMSKKW</sequence>
<accession>A0A4Y6PM64</accession>
<dbReference type="Proteomes" id="UP000315995">
    <property type="component" value="Chromosome"/>
</dbReference>
<organism evidence="3 4">
    <name type="scientific">Persicimonas caeni</name>
    <dbReference type="NCBI Taxonomy" id="2292766"/>
    <lineage>
        <taxon>Bacteria</taxon>
        <taxon>Deltaproteobacteria</taxon>
        <taxon>Bradymonadales</taxon>
        <taxon>Bradymonadaceae</taxon>
        <taxon>Persicimonas</taxon>
    </lineage>
</organism>
<keyword evidence="1" id="KW-1188">Viral release from host cell</keyword>
<proteinExistence type="predicted"/>
<dbReference type="EMBL" id="CP041186">
    <property type="protein sequence ID" value="QDG49309.1"/>
    <property type="molecule type" value="Genomic_DNA"/>
</dbReference>
<evidence type="ECO:0000256" key="1">
    <source>
        <dbReference type="ARBA" id="ARBA00022612"/>
    </source>
</evidence>
<protein>
    <recommendedName>
        <fullName evidence="2">Terminase large subunit gp17-like C-terminal domain-containing protein</fullName>
    </recommendedName>
</protein>
<dbReference type="Gene3D" id="3.40.50.300">
    <property type="entry name" value="P-loop containing nucleotide triphosphate hydrolases"/>
    <property type="match status" value="1"/>
</dbReference>
<accession>A0A5B8XY40</accession>
<name>A0A4Y6PM64_PERCE</name>
<dbReference type="RefSeq" id="WP_141195808.1">
    <property type="nucleotide sequence ID" value="NZ_CP041186.1"/>
</dbReference>
<dbReference type="Gene3D" id="3.30.420.240">
    <property type="match status" value="1"/>
</dbReference>